<feature type="compositionally biased region" description="Basic residues" evidence="1">
    <location>
        <begin position="48"/>
        <end position="57"/>
    </location>
</feature>
<geneLocation type="plasmid" evidence="2">
    <name>RCFBPv3_mp</name>
</geneLocation>
<gene>
    <name evidence="2" type="ORF">RCFBP_mp30501</name>
</gene>
<feature type="region of interest" description="Disordered" evidence="1">
    <location>
        <begin position="45"/>
        <end position="114"/>
    </location>
</feature>
<proteinExistence type="predicted"/>
<keyword evidence="2" id="KW-0614">Plasmid</keyword>
<dbReference type="AlphaFoldDB" id="D8P6P4"/>
<sequence>MVFVIDVFARRIAGWRASGTVHTDFVRDAREQAGRPAEPWLDQPVWSQHRKRTARSRMRADAVASMPANPHQDARTQFTPGRLPPEPGPMPAHISPASAGSSSHVASGSVLPDPGTPTGSDLAVLEAESFGAAALAFDFDRFLQMLEV</sequence>
<reference evidence="2" key="2">
    <citation type="submission" date="2010-02" db="EMBL/GenBank/DDBJ databases">
        <authorList>
            <person name="Genoscope - CEA"/>
        </authorList>
    </citation>
    <scope>NUCLEOTIDE SEQUENCE</scope>
    <source>
        <strain evidence="2">CFBP2957</strain>
        <plasmid evidence="2">RCFBPv3_mp</plasmid>
    </source>
</reference>
<protein>
    <submittedName>
        <fullName evidence="2">Putative AvrBs3 family type III effector protein</fullName>
    </submittedName>
</protein>
<feature type="compositionally biased region" description="Low complexity" evidence="1">
    <location>
        <begin position="91"/>
        <end position="110"/>
    </location>
</feature>
<reference evidence="2" key="1">
    <citation type="journal article" date="2010" name="BMC Genomics">
        <title>Genomes of three tomato pathogens within the Ralstonia solanacearum species complex reveal significant evolutionary divergence.</title>
        <authorList>
            <person name="Remenant B."/>
            <person name="Coupat-Goutaland B."/>
            <person name="Guidot A."/>
            <person name="Cellier G."/>
            <person name="Wicker E."/>
            <person name="Allen C."/>
            <person name="Fegan M."/>
            <person name="Pruvost O."/>
            <person name="Elbaz M."/>
            <person name="Calteau A."/>
            <person name="Salvignol G."/>
            <person name="Mornico D."/>
            <person name="Mangenot S."/>
            <person name="Barbe V."/>
            <person name="Medigue C."/>
            <person name="Prior P."/>
        </authorList>
    </citation>
    <scope>NUCLEOTIDE SEQUENCE [LARGE SCALE GENOMIC DNA]</scope>
    <source>
        <strain evidence="2">CFBP2957</strain>
        <plasmid evidence="2">RCFBPv3_mp</plasmid>
    </source>
</reference>
<dbReference type="EMBL" id="FP885907">
    <property type="protein sequence ID" value="CBJ54580.1"/>
    <property type="molecule type" value="Genomic_DNA"/>
</dbReference>
<evidence type="ECO:0000256" key="1">
    <source>
        <dbReference type="SAM" id="MobiDB-lite"/>
    </source>
</evidence>
<accession>D8P6P4</accession>
<evidence type="ECO:0000313" key="2">
    <source>
        <dbReference type="EMBL" id="CBJ54580.1"/>
    </source>
</evidence>
<name>D8P6P4_RALSL</name>
<organism evidence="2">
    <name type="scientific">Ralstonia solanacearum CFBP2957</name>
    <dbReference type="NCBI Taxonomy" id="859656"/>
    <lineage>
        <taxon>Bacteria</taxon>
        <taxon>Pseudomonadati</taxon>
        <taxon>Pseudomonadota</taxon>
        <taxon>Betaproteobacteria</taxon>
        <taxon>Burkholderiales</taxon>
        <taxon>Burkholderiaceae</taxon>
        <taxon>Ralstonia</taxon>
        <taxon>Ralstonia solanacearum species complex</taxon>
    </lineage>
</organism>